<reference evidence="6" key="1">
    <citation type="journal article" date="2019" name="Int. J. Syst. Evol. Microbiol.">
        <title>The Global Catalogue of Microorganisms (GCM) 10K type strain sequencing project: providing services to taxonomists for standard genome sequencing and annotation.</title>
        <authorList>
            <consortium name="The Broad Institute Genomics Platform"/>
            <consortium name="The Broad Institute Genome Sequencing Center for Infectious Disease"/>
            <person name="Wu L."/>
            <person name="Ma J."/>
        </authorList>
    </citation>
    <scope>NUCLEOTIDE SEQUENCE [LARGE SCALE GENOMIC DNA]</scope>
    <source>
        <strain evidence="6">JCM 15914</strain>
    </source>
</reference>
<dbReference type="Proteomes" id="UP001500166">
    <property type="component" value="Unassembled WGS sequence"/>
</dbReference>
<dbReference type="RefSeq" id="WP_344223174.1">
    <property type="nucleotide sequence ID" value="NZ_BAAAQA010000002.1"/>
</dbReference>
<dbReference type="PANTHER" id="PTHR38445">
    <property type="entry name" value="HTH-TYPE TRANSCRIPTIONAL REPRESSOR YTRA"/>
    <property type="match status" value="1"/>
</dbReference>
<gene>
    <name evidence="5" type="ORF">GCM10009824_01640</name>
</gene>
<dbReference type="InterPro" id="IPR000524">
    <property type="entry name" value="Tscrpt_reg_HTH_GntR"/>
</dbReference>
<sequence>MIEISQASSLPIYVQLINGVLDEIRNGELTAGDKVMSIRSLASQLEIAPNTVARAYGDLEKLGLIVSRGRKGSFVTGDAKVTAETVSNEALLFVESLSNVPDATRTAVLAQIVRLLGG</sequence>
<dbReference type="InterPro" id="IPR036388">
    <property type="entry name" value="WH-like_DNA-bd_sf"/>
</dbReference>
<keyword evidence="6" id="KW-1185">Reference proteome</keyword>
<feature type="domain" description="HTH gntR-type" evidence="4">
    <location>
        <begin position="10"/>
        <end position="78"/>
    </location>
</feature>
<keyword evidence="3" id="KW-0804">Transcription</keyword>
<evidence type="ECO:0000256" key="1">
    <source>
        <dbReference type="ARBA" id="ARBA00023015"/>
    </source>
</evidence>
<name>A0ABP5J1F0_9MICC</name>
<evidence type="ECO:0000256" key="2">
    <source>
        <dbReference type="ARBA" id="ARBA00023125"/>
    </source>
</evidence>
<dbReference type="SMART" id="SM00345">
    <property type="entry name" value="HTH_GNTR"/>
    <property type="match status" value="1"/>
</dbReference>
<dbReference type="PROSITE" id="PS50949">
    <property type="entry name" value="HTH_GNTR"/>
    <property type="match status" value="1"/>
</dbReference>
<comment type="caution">
    <text evidence="5">The sequence shown here is derived from an EMBL/GenBank/DDBJ whole genome shotgun (WGS) entry which is preliminary data.</text>
</comment>
<dbReference type="PANTHER" id="PTHR38445:SF9">
    <property type="entry name" value="HTH-TYPE TRANSCRIPTIONAL REPRESSOR YTRA"/>
    <property type="match status" value="1"/>
</dbReference>
<evidence type="ECO:0000256" key="3">
    <source>
        <dbReference type="ARBA" id="ARBA00023163"/>
    </source>
</evidence>
<dbReference type="EMBL" id="BAAAQA010000002">
    <property type="protein sequence ID" value="GAA2108409.1"/>
    <property type="molecule type" value="Genomic_DNA"/>
</dbReference>
<organism evidence="5 6">
    <name type="scientific">Kocuria atrinae</name>
    <dbReference type="NCBI Taxonomy" id="592377"/>
    <lineage>
        <taxon>Bacteria</taxon>
        <taxon>Bacillati</taxon>
        <taxon>Actinomycetota</taxon>
        <taxon>Actinomycetes</taxon>
        <taxon>Micrococcales</taxon>
        <taxon>Micrococcaceae</taxon>
        <taxon>Kocuria</taxon>
    </lineage>
</organism>
<dbReference type="Pfam" id="PF00392">
    <property type="entry name" value="GntR"/>
    <property type="match status" value="1"/>
</dbReference>
<evidence type="ECO:0000313" key="5">
    <source>
        <dbReference type="EMBL" id="GAA2108409.1"/>
    </source>
</evidence>
<dbReference type="InterPro" id="IPR036390">
    <property type="entry name" value="WH_DNA-bd_sf"/>
</dbReference>
<evidence type="ECO:0000313" key="6">
    <source>
        <dbReference type="Proteomes" id="UP001500166"/>
    </source>
</evidence>
<evidence type="ECO:0000259" key="4">
    <source>
        <dbReference type="PROSITE" id="PS50949"/>
    </source>
</evidence>
<dbReference type="SUPFAM" id="SSF46785">
    <property type="entry name" value="Winged helix' DNA-binding domain"/>
    <property type="match status" value="1"/>
</dbReference>
<dbReference type="CDD" id="cd07377">
    <property type="entry name" value="WHTH_GntR"/>
    <property type="match status" value="1"/>
</dbReference>
<dbReference type="Gene3D" id="1.10.10.10">
    <property type="entry name" value="Winged helix-like DNA-binding domain superfamily/Winged helix DNA-binding domain"/>
    <property type="match status" value="1"/>
</dbReference>
<accession>A0ABP5J1F0</accession>
<proteinExistence type="predicted"/>
<protein>
    <recommendedName>
        <fullName evidence="4">HTH gntR-type domain-containing protein</fullName>
    </recommendedName>
</protein>
<keyword evidence="1" id="KW-0805">Transcription regulation</keyword>
<keyword evidence="2" id="KW-0238">DNA-binding</keyword>